<feature type="domain" description="CRC" evidence="5">
    <location>
        <begin position="477"/>
        <end position="593"/>
    </location>
</feature>
<evidence type="ECO:0000313" key="6">
    <source>
        <dbReference type="Proteomes" id="UP000492821"/>
    </source>
</evidence>
<evidence type="ECO:0000256" key="3">
    <source>
        <dbReference type="ARBA" id="ARBA00023242"/>
    </source>
</evidence>
<reference evidence="6" key="1">
    <citation type="journal article" date="2013" name="Genetics">
        <title>The draft genome and transcriptome of Panagrellus redivivus are shaped by the harsh demands of a free-living lifestyle.</title>
        <authorList>
            <person name="Srinivasan J."/>
            <person name="Dillman A.R."/>
            <person name="Macchietto M.G."/>
            <person name="Heikkinen L."/>
            <person name="Lakso M."/>
            <person name="Fracchia K.M."/>
            <person name="Antoshechkin I."/>
            <person name="Mortazavi A."/>
            <person name="Wong G."/>
            <person name="Sternberg P.W."/>
        </authorList>
    </citation>
    <scope>NUCLEOTIDE SEQUENCE [LARGE SCALE GENOMIC DNA]</scope>
    <source>
        <strain evidence="6">MT8872</strain>
    </source>
</reference>
<dbReference type="PROSITE" id="PS51634">
    <property type="entry name" value="CRC"/>
    <property type="match status" value="1"/>
</dbReference>
<dbReference type="AlphaFoldDB" id="A0A7E4V8U2"/>
<feature type="region of interest" description="Disordered" evidence="4">
    <location>
        <begin position="830"/>
        <end position="870"/>
    </location>
</feature>
<evidence type="ECO:0000256" key="1">
    <source>
        <dbReference type="ARBA" id="ARBA00004123"/>
    </source>
</evidence>
<feature type="compositionally biased region" description="Low complexity" evidence="4">
    <location>
        <begin position="853"/>
        <end position="870"/>
    </location>
</feature>
<feature type="compositionally biased region" description="Low complexity" evidence="4">
    <location>
        <begin position="907"/>
        <end position="919"/>
    </location>
</feature>
<feature type="compositionally biased region" description="Low complexity" evidence="4">
    <location>
        <begin position="163"/>
        <end position="180"/>
    </location>
</feature>
<evidence type="ECO:0000259" key="5">
    <source>
        <dbReference type="PROSITE" id="PS51634"/>
    </source>
</evidence>
<proteinExistence type="inferred from homology"/>
<keyword evidence="6" id="KW-1185">Reference proteome</keyword>
<comment type="similarity">
    <text evidence="2">Belongs to the lin-54 family.</text>
</comment>
<feature type="compositionally biased region" description="Pro residues" evidence="4">
    <location>
        <begin position="413"/>
        <end position="424"/>
    </location>
</feature>
<organism evidence="6 7">
    <name type="scientific">Panagrellus redivivus</name>
    <name type="common">Microworm</name>
    <dbReference type="NCBI Taxonomy" id="6233"/>
    <lineage>
        <taxon>Eukaryota</taxon>
        <taxon>Metazoa</taxon>
        <taxon>Ecdysozoa</taxon>
        <taxon>Nematoda</taxon>
        <taxon>Chromadorea</taxon>
        <taxon>Rhabditida</taxon>
        <taxon>Tylenchina</taxon>
        <taxon>Panagrolaimomorpha</taxon>
        <taxon>Panagrolaimoidea</taxon>
        <taxon>Panagrolaimidae</taxon>
        <taxon>Panagrellus</taxon>
    </lineage>
</organism>
<dbReference type="WBParaSite" id="Pan_g17964.t1">
    <property type="protein sequence ID" value="Pan_g17964.t1"/>
    <property type="gene ID" value="Pan_g17964"/>
</dbReference>
<feature type="region of interest" description="Disordered" evidence="4">
    <location>
        <begin position="896"/>
        <end position="919"/>
    </location>
</feature>
<comment type="subcellular location">
    <subcellularLocation>
        <location evidence="1">Nucleus</location>
    </subcellularLocation>
</comment>
<feature type="compositionally biased region" description="Low complexity" evidence="4">
    <location>
        <begin position="365"/>
        <end position="397"/>
    </location>
</feature>
<keyword evidence="3" id="KW-0539">Nucleus</keyword>
<dbReference type="GO" id="GO:0006355">
    <property type="term" value="P:regulation of DNA-templated transcription"/>
    <property type="evidence" value="ECO:0007669"/>
    <property type="project" value="TreeGrafter"/>
</dbReference>
<dbReference type="Pfam" id="PF03638">
    <property type="entry name" value="TCR"/>
    <property type="match status" value="2"/>
</dbReference>
<protein>
    <submittedName>
        <fullName evidence="7">CRC domain-containing protein</fullName>
    </submittedName>
</protein>
<name>A0A7E4V8U2_PANRE</name>
<dbReference type="PANTHER" id="PTHR12446">
    <property type="entry name" value="TESMIN/TSO1-RELATED"/>
    <property type="match status" value="1"/>
</dbReference>
<feature type="compositionally biased region" description="Polar residues" evidence="4">
    <location>
        <begin position="112"/>
        <end position="124"/>
    </location>
</feature>
<accession>A0A7E4V8U2</accession>
<sequence>MDQQNQDGDELEEVYEVVEAGEIAYDEATGEVYEYSDMPFLQQQVESSQPPTLVPQVQPQVITVDNSNVVNYAEYAYEVEEGMQVYNEVVEGEPLCIDTDGNILQTVSVVPSPQEAPSKSSIRSGQRAAPVRAPKSRHVRFAEDFGTGETSTYAVASASFPGPSSSTYPATSSASFPGPSSSTYVVRTTASHTVRQTTQYVVATSSSHQSRQQNTQFVVASSSSHQSRQHGSQYVVVTTASQHARNTQYVAVSSTQLSKQVATLSAAEYPGQPQYAIVTTASQAPRGSQAKQYVVATAATHQPRPQYATVASASYSSISKQATRLSTPSYPGDRQYAIVTTASELTRPQTQYAVATSATYPSTQTSQYAAGSSSSFQGSSSSSTTAKATSYTGSSASRYLNPATGSIQFTISRPPPRPPAPPPTTAAAEVKGAPGTVTFLRPQKESQINVGPTPLSADYFAKKKKRQRTMRRLMPGKRKPCNCTKSQCLKLYCECFANGEFCYECNCKDCHNNLEFNGERSRAIKTSLERNPNAFKPKIGVAQKGKNADIERLHQKGCHCKKSNCLKNYCECYEAKVACTSRCKCRCCRNTEADRQVRFSDRFIAINNFGRMSPTSEDDDTPYEPDLPQNLRTQVYYYLTDDVVEATTMCLMAQAHESETSGLSDVDVIKSLCNEFGSCMNQIYDATRLAQQANERAAAEYKANLEAQDQQMYKGEEFKLPVVEPHKEPSESPVKLYKDPKVSKEMKDSKLPESPSEAPVEARAVITVLKPKKGVAMLKKALNSPKGAAKKLNKSLVSIKKSTKHGTVTRFVKPSTITKVKPATLTKIGKPGTEAAKSSKRLNVANPPPKSLASAVPSGPSTTTAATAAETVSEPCHPITTVANSGATVVSEASETVTELVSKPDDVPITQVPTTTTPS</sequence>
<dbReference type="Proteomes" id="UP000492821">
    <property type="component" value="Unassembled WGS sequence"/>
</dbReference>
<dbReference type="PANTHER" id="PTHR12446:SF34">
    <property type="entry name" value="PROTEIN LIN-54 HOMOLOG"/>
    <property type="match status" value="1"/>
</dbReference>
<evidence type="ECO:0000256" key="4">
    <source>
        <dbReference type="SAM" id="MobiDB-lite"/>
    </source>
</evidence>
<dbReference type="InterPro" id="IPR028307">
    <property type="entry name" value="Lin-54_fam"/>
</dbReference>
<feature type="region of interest" description="Disordered" evidence="4">
    <location>
        <begin position="112"/>
        <end position="135"/>
    </location>
</feature>
<feature type="region of interest" description="Disordered" evidence="4">
    <location>
        <begin position="365"/>
        <end position="429"/>
    </location>
</feature>
<dbReference type="SMART" id="SM01114">
    <property type="entry name" value="CXC"/>
    <property type="match status" value="2"/>
</dbReference>
<reference evidence="7" key="2">
    <citation type="submission" date="2020-10" db="UniProtKB">
        <authorList>
            <consortium name="WormBaseParasite"/>
        </authorList>
    </citation>
    <scope>IDENTIFICATION</scope>
</reference>
<dbReference type="GO" id="GO:0005634">
    <property type="term" value="C:nucleus"/>
    <property type="evidence" value="ECO:0007669"/>
    <property type="project" value="UniProtKB-SubCell"/>
</dbReference>
<feature type="region of interest" description="Disordered" evidence="4">
    <location>
        <begin position="158"/>
        <end position="180"/>
    </location>
</feature>
<dbReference type="InterPro" id="IPR005172">
    <property type="entry name" value="CRC"/>
</dbReference>
<evidence type="ECO:0000313" key="7">
    <source>
        <dbReference type="WBParaSite" id="Pan_g17964.t1"/>
    </source>
</evidence>
<dbReference type="InterPro" id="IPR033467">
    <property type="entry name" value="Tesmin/TSO1-like_CXC"/>
</dbReference>
<evidence type="ECO:0000256" key="2">
    <source>
        <dbReference type="ARBA" id="ARBA00007267"/>
    </source>
</evidence>